<feature type="domain" description="DUF1731" evidence="3">
    <location>
        <begin position="395"/>
        <end position="440"/>
    </location>
</feature>
<organism evidence="4 5">
    <name type="scientific">Oceanipulchritudo coccoides</name>
    <dbReference type="NCBI Taxonomy" id="2706888"/>
    <lineage>
        <taxon>Bacteria</taxon>
        <taxon>Pseudomonadati</taxon>
        <taxon>Verrucomicrobiota</taxon>
        <taxon>Opitutia</taxon>
        <taxon>Puniceicoccales</taxon>
        <taxon>Oceanipulchritudinaceae</taxon>
        <taxon>Oceanipulchritudo</taxon>
    </lineage>
</organism>
<dbReference type="SUPFAM" id="SSF51735">
    <property type="entry name" value="NAD(P)-binding Rossmann-fold domains"/>
    <property type="match status" value="1"/>
</dbReference>
<dbReference type="InterPro" id="IPR010099">
    <property type="entry name" value="SDR39U1"/>
</dbReference>
<dbReference type="RefSeq" id="WP_163962075.1">
    <property type="nucleotide sequence ID" value="NZ_JAAGNX010000001.1"/>
</dbReference>
<dbReference type="Pfam" id="PF08338">
    <property type="entry name" value="DUF1731"/>
    <property type="match status" value="1"/>
</dbReference>
<dbReference type="InterPro" id="IPR036291">
    <property type="entry name" value="NAD(P)-bd_dom_sf"/>
</dbReference>
<evidence type="ECO:0000259" key="3">
    <source>
        <dbReference type="Pfam" id="PF08338"/>
    </source>
</evidence>
<dbReference type="CDD" id="cd05242">
    <property type="entry name" value="SDR_a8"/>
    <property type="match status" value="1"/>
</dbReference>
<comment type="similarity">
    <text evidence="1">Belongs to the NAD(P)-dependent epimerase/dehydratase family. SDR39U1 subfamily.</text>
</comment>
<dbReference type="NCBIfam" id="TIGR01777">
    <property type="entry name" value="yfcH"/>
    <property type="match status" value="1"/>
</dbReference>
<name>A0A6B2LZB2_9BACT</name>
<dbReference type="Gene3D" id="3.40.50.720">
    <property type="entry name" value="NAD(P)-binding Rossmann-like Domain"/>
    <property type="match status" value="1"/>
</dbReference>
<evidence type="ECO:0000313" key="5">
    <source>
        <dbReference type="Proteomes" id="UP000478417"/>
    </source>
</evidence>
<comment type="caution">
    <text evidence="4">The sequence shown here is derived from an EMBL/GenBank/DDBJ whole genome shotgun (WGS) entry which is preliminary data.</text>
</comment>
<dbReference type="CDD" id="cd07820">
    <property type="entry name" value="SRPBCC_3"/>
    <property type="match status" value="1"/>
</dbReference>
<gene>
    <name evidence="4" type="ORF">G0Q06_02335</name>
</gene>
<protein>
    <submittedName>
        <fullName evidence="4">TIGR01777 family protein</fullName>
    </submittedName>
</protein>
<dbReference type="InterPro" id="IPR001509">
    <property type="entry name" value="Epimerase_deHydtase"/>
</dbReference>
<evidence type="ECO:0000259" key="2">
    <source>
        <dbReference type="Pfam" id="PF01370"/>
    </source>
</evidence>
<dbReference type="EMBL" id="JAAGNX010000001">
    <property type="protein sequence ID" value="NDV61284.1"/>
    <property type="molecule type" value="Genomic_DNA"/>
</dbReference>
<dbReference type="Pfam" id="PF01370">
    <property type="entry name" value="Epimerase"/>
    <property type="match status" value="1"/>
</dbReference>
<dbReference type="PANTHER" id="PTHR11092">
    <property type="entry name" value="SUGAR NUCLEOTIDE EPIMERASE RELATED"/>
    <property type="match status" value="1"/>
</dbReference>
<reference evidence="4 5" key="1">
    <citation type="submission" date="2020-02" db="EMBL/GenBank/DDBJ databases">
        <title>Albibacoteraceae fam. nov., the first described family within the subdivision 4 Verrucomicrobia.</title>
        <authorList>
            <person name="Xi F."/>
        </authorList>
    </citation>
    <scope>NUCLEOTIDE SEQUENCE [LARGE SCALE GENOMIC DNA]</scope>
    <source>
        <strain evidence="4 5">CK1056</strain>
    </source>
</reference>
<dbReference type="PANTHER" id="PTHR11092:SF0">
    <property type="entry name" value="EPIMERASE FAMILY PROTEIN SDR39U1"/>
    <property type="match status" value="1"/>
</dbReference>
<dbReference type="SUPFAM" id="SSF55961">
    <property type="entry name" value="Bet v1-like"/>
    <property type="match status" value="1"/>
</dbReference>
<proteinExistence type="inferred from homology"/>
<evidence type="ECO:0000313" key="4">
    <source>
        <dbReference type="EMBL" id="NDV61284.1"/>
    </source>
</evidence>
<feature type="domain" description="NAD-dependent epimerase/dehydratase" evidence="2">
    <location>
        <begin position="152"/>
        <end position="362"/>
    </location>
</feature>
<dbReference type="InterPro" id="IPR013549">
    <property type="entry name" value="DUF1731"/>
</dbReference>
<keyword evidence="5" id="KW-1185">Reference proteome</keyword>
<dbReference type="Proteomes" id="UP000478417">
    <property type="component" value="Unassembled WGS sequence"/>
</dbReference>
<dbReference type="AlphaFoldDB" id="A0A6B2LZB2"/>
<sequence>MSVSCQRLWDWHMSPGAFERLAPAWQNLIPVGIPDSPRDGAKAEFFLKAGLIKLKWVARLGPVDPPYRFVDTQETGPFAYWQHEHRIEESGPGASTLVDDVTYSLPFGLGSIPVFRNLARGELVKLFKFRHRRMCEDLERFPDELPGCGKVVLVTGSSGLIGRRLVPFLRTLGYTVRGLSRTPEGEGNFRWDPSAGFVDPKALEGCHAVIHLAGENIAGGRWTKERRERILQSRIDGTRTLVEGMAACSDPPSVLVSASGINYYKTGSSARSEDSSRGDGFLSEVCEAWESEALKAQTTGIRVVCMRTGIVLDPLGGALGKMLPAFQIGLGGPVGDGTQGFSWIAMDDLLDLYAAALRDPQLEGRVNAVHPQQVSQRQFRKVLGSVLHRPTVFPLPAIVVKALFGQMGEETLLADLTVQPTKLMDLGHNFRFKGLEDALSFMLGKTTS</sequence>
<dbReference type="InterPro" id="IPR023393">
    <property type="entry name" value="START-like_dom_sf"/>
</dbReference>
<evidence type="ECO:0000256" key="1">
    <source>
        <dbReference type="ARBA" id="ARBA00009353"/>
    </source>
</evidence>
<accession>A0A6B2LZB2</accession>
<dbReference type="Gene3D" id="3.30.530.20">
    <property type="match status" value="1"/>
</dbReference>